<organism evidence="12 13">
    <name type="scientific">Ogataea haglerorum</name>
    <dbReference type="NCBI Taxonomy" id="1937702"/>
    <lineage>
        <taxon>Eukaryota</taxon>
        <taxon>Fungi</taxon>
        <taxon>Dikarya</taxon>
        <taxon>Ascomycota</taxon>
        <taxon>Saccharomycotina</taxon>
        <taxon>Pichiomycetes</taxon>
        <taxon>Pichiales</taxon>
        <taxon>Pichiaceae</taxon>
        <taxon>Ogataea</taxon>
    </lineage>
</organism>
<reference evidence="12" key="1">
    <citation type="journal article" date="2021" name="G3 (Bethesda)">
        <title>Genomic diversity, chromosomal rearrangements, and interspecies hybridization in the ogataea polymorpha species complex.</title>
        <authorList>
            <person name="Hanson S.J."/>
            <person name="Cinneide E.O."/>
            <person name="Salzberg L.I."/>
            <person name="Wolfe K.H."/>
            <person name="McGowan J."/>
            <person name="Fitzpatrick D.A."/>
            <person name="Matlin K."/>
        </authorList>
    </citation>
    <scope>NUCLEOTIDE SEQUENCE</scope>
    <source>
        <strain evidence="12">83-405-1</strain>
    </source>
</reference>
<dbReference type="InterPro" id="IPR008271">
    <property type="entry name" value="Ser/Thr_kinase_AS"/>
</dbReference>
<dbReference type="PROSITE" id="PS50011">
    <property type="entry name" value="PROTEIN_KINASE_DOM"/>
    <property type="match status" value="1"/>
</dbReference>
<evidence type="ECO:0000256" key="6">
    <source>
        <dbReference type="ARBA" id="ARBA00022840"/>
    </source>
</evidence>
<evidence type="ECO:0000256" key="4">
    <source>
        <dbReference type="ARBA" id="ARBA00022741"/>
    </source>
</evidence>
<dbReference type="Pfam" id="PF00069">
    <property type="entry name" value="Pkinase"/>
    <property type="match status" value="2"/>
</dbReference>
<dbReference type="GO" id="GO:0005524">
    <property type="term" value="F:ATP binding"/>
    <property type="evidence" value="ECO:0007669"/>
    <property type="project" value="UniProtKB-UniRule"/>
</dbReference>
<dbReference type="EMBL" id="JAHLUH010000017">
    <property type="protein sequence ID" value="KAG7724333.1"/>
    <property type="molecule type" value="Genomic_DNA"/>
</dbReference>
<dbReference type="InterPro" id="IPR011009">
    <property type="entry name" value="Kinase-like_dom_sf"/>
</dbReference>
<protein>
    <recommendedName>
        <fullName evidence="1">non-specific serine/threonine protein kinase</fullName>
        <ecNumber evidence="1">2.7.11.1</ecNumber>
    </recommendedName>
</protein>
<dbReference type="Proteomes" id="UP000738402">
    <property type="component" value="Unassembled WGS sequence"/>
</dbReference>
<evidence type="ECO:0000256" key="2">
    <source>
        <dbReference type="ARBA" id="ARBA00022527"/>
    </source>
</evidence>
<dbReference type="PROSITE" id="PS00107">
    <property type="entry name" value="PROTEIN_KINASE_ATP"/>
    <property type="match status" value="1"/>
</dbReference>
<gene>
    <name evidence="12" type="ORF">KL933_004837</name>
</gene>
<dbReference type="GO" id="GO:0030447">
    <property type="term" value="P:filamentous growth"/>
    <property type="evidence" value="ECO:0007669"/>
    <property type="project" value="UniProtKB-ARBA"/>
</dbReference>
<keyword evidence="6 9" id="KW-0067">ATP-binding</keyword>
<dbReference type="SUPFAM" id="SSF56112">
    <property type="entry name" value="Protein kinase-like (PK-like)"/>
    <property type="match status" value="1"/>
</dbReference>
<feature type="domain" description="Protein kinase" evidence="11">
    <location>
        <begin position="163"/>
        <end position="539"/>
    </location>
</feature>
<keyword evidence="5" id="KW-0418">Kinase</keyword>
<keyword evidence="4 9" id="KW-0547">Nucleotide-binding</keyword>
<feature type="binding site" evidence="9">
    <location>
        <position position="193"/>
    </location>
    <ligand>
        <name>ATP</name>
        <dbReference type="ChEBI" id="CHEBI:30616"/>
    </ligand>
</feature>
<evidence type="ECO:0000313" key="12">
    <source>
        <dbReference type="EMBL" id="KAG7724333.1"/>
    </source>
</evidence>
<sequence length="552" mass="61604">MTTLRDKKRSFNEKDRAGVPIQPRLKLNKRLVLRRPPQLGSVARPSPPNSQTASGEPRNEISEKPVTKPEPIAEPPPEKGPEAQNILLATEEKPVHLASDSLEKAQKNITEATTKNPELERVEFALEQYGEAEDSEEEDLPSMEIRQELFSLVKSFPGLSSKYKLIDKIGEGTFSTVYKAYDLHRISETSIGKAAWNSPPKGHVDKSTQVSDIPIVALKRIYVTSSPSRIYNELQLLHGLVGCPNVAPLIDAIRYEDQVIAVLPFYKHADFRDFYRDLPLSGIKIYMHELFTALSFVHEKKIIHRDIKPTNFLYNPLTRRGVLVDFGLAEKETEIDYAACPCFQGGPAAEDIAPVNAFPTKGYPKDDRRPGRRANRAGTRGFRAPEVLLKCANQTVKVDIWSAGVMLLTLLSRRFPFFNSTDDTAALIEITNIFGLSQMRKCAQLHGLGLESNLPKIESTQSLGALLYTSIFLEAKQGDTLAEDSPAWELLSALDKKGRPAETKLGSDYAEALEVLELCLRLNHNERITADDALKLPFFRSGSNDVDDIILD</sequence>
<dbReference type="EC" id="2.7.11.1" evidence="1"/>
<dbReference type="GO" id="GO:0005829">
    <property type="term" value="C:cytosol"/>
    <property type="evidence" value="ECO:0007669"/>
    <property type="project" value="TreeGrafter"/>
</dbReference>
<comment type="catalytic activity">
    <reaction evidence="7">
        <text>L-threonyl-[protein] + ATP = O-phospho-L-threonyl-[protein] + ADP + H(+)</text>
        <dbReference type="Rhea" id="RHEA:46608"/>
        <dbReference type="Rhea" id="RHEA-COMP:11060"/>
        <dbReference type="Rhea" id="RHEA-COMP:11605"/>
        <dbReference type="ChEBI" id="CHEBI:15378"/>
        <dbReference type="ChEBI" id="CHEBI:30013"/>
        <dbReference type="ChEBI" id="CHEBI:30616"/>
        <dbReference type="ChEBI" id="CHEBI:61977"/>
        <dbReference type="ChEBI" id="CHEBI:456216"/>
        <dbReference type="EC" id="2.7.11.1"/>
    </reaction>
</comment>
<dbReference type="AlphaFoldDB" id="A0AAN6D1L2"/>
<feature type="compositionally biased region" description="Basic and acidic residues" evidence="10">
    <location>
        <begin position="57"/>
        <end position="67"/>
    </location>
</feature>
<dbReference type="GO" id="GO:0005956">
    <property type="term" value="C:protein kinase CK2 complex"/>
    <property type="evidence" value="ECO:0007669"/>
    <property type="project" value="TreeGrafter"/>
</dbReference>
<feature type="region of interest" description="Disordered" evidence="10">
    <location>
        <begin position="1"/>
        <end position="84"/>
    </location>
</feature>
<keyword evidence="2" id="KW-0723">Serine/threonine-protein kinase</keyword>
<accession>A0AAN6D1L2</accession>
<dbReference type="InterPro" id="IPR000719">
    <property type="entry name" value="Prot_kinase_dom"/>
</dbReference>
<evidence type="ECO:0000313" key="13">
    <source>
        <dbReference type="Proteomes" id="UP000738402"/>
    </source>
</evidence>
<comment type="catalytic activity">
    <reaction evidence="8">
        <text>L-seryl-[protein] + ATP = O-phospho-L-seryl-[protein] + ADP + H(+)</text>
        <dbReference type="Rhea" id="RHEA:17989"/>
        <dbReference type="Rhea" id="RHEA-COMP:9863"/>
        <dbReference type="Rhea" id="RHEA-COMP:11604"/>
        <dbReference type="ChEBI" id="CHEBI:15378"/>
        <dbReference type="ChEBI" id="CHEBI:29999"/>
        <dbReference type="ChEBI" id="CHEBI:30616"/>
        <dbReference type="ChEBI" id="CHEBI:83421"/>
        <dbReference type="ChEBI" id="CHEBI:456216"/>
        <dbReference type="EC" id="2.7.11.1"/>
    </reaction>
</comment>
<proteinExistence type="predicted"/>
<evidence type="ECO:0000256" key="8">
    <source>
        <dbReference type="ARBA" id="ARBA00048679"/>
    </source>
</evidence>
<dbReference type="SMART" id="SM00220">
    <property type="entry name" value="S_TKc"/>
    <property type="match status" value="1"/>
</dbReference>
<evidence type="ECO:0000256" key="5">
    <source>
        <dbReference type="ARBA" id="ARBA00022777"/>
    </source>
</evidence>
<evidence type="ECO:0000256" key="3">
    <source>
        <dbReference type="ARBA" id="ARBA00022679"/>
    </source>
</evidence>
<dbReference type="GO" id="GO:0051726">
    <property type="term" value="P:regulation of cell cycle"/>
    <property type="evidence" value="ECO:0007669"/>
    <property type="project" value="TreeGrafter"/>
</dbReference>
<dbReference type="InterPro" id="IPR017441">
    <property type="entry name" value="Protein_kinase_ATP_BS"/>
</dbReference>
<name>A0AAN6D1L2_9ASCO</name>
<dbReference type="CDD" id="cd14019">
    <property type="entry name" value="STKc_Cdc7"/>
    <property type="match status" value="1"/>
</dbReference>
<dbReference type="Gene3D" id="1.10.510.10">
    <property type="entry name" value="Transferase(Phosphotransferase) domain 1"/>
    <property type="match status" value="1"/>
</dbReference>
<dbReference type="PROSITE" id="PS00108">
    <property type="entry name" value="PROTEIN_KINASE_ST"/>
    <property type="match status" value="1"/>
</dbReference>
<evidence type="ECO:0000259" key="11">
    <source>
        <dbReference type="PROSITE" id="PS50011"/>
    </source>
</evidence>
<evidence type="ECO:0000256" key="1">
    <source>
        <dbReference type="ARBA" id="ARBA00012513"/>
    </source>
</evidence>
<dbReference type="Gene3D" id="3.30.200.20">
    <property type="entry name" value="Phosphorylase Kinase, domain 1"/>
    <property type="match status" value="1"/>
</dbReference>
<comment type="caution">
    <text evidence="12">The sequence shown here is derived from an EMBL/GenBank/DDBJ whole genome shotgun (WGS) entry which is preliminary data.</text>
</comment>
<keyword evidence="3" id="KW-0808">Transferase</keyword>
<dbReference type="InterPro" id="IPR045216">
    <property type="entry name" value="CK2_alpha"/>
</dbReference>
<evidence type="ECO:0000256" key="10">
    <source>
        <dbReference type="SAM" id="MobiDB-lite"/>
    </source>
</evidence>
<dbReference type="PANTHER" id="PTHR24054:SF0">
    <property type="entry name" value="CASEIN KINASE II SUBUNIT ALPHA"/>
    <property type="match status" value="1"/>
</dbReference>
<dbReference type="GO" id="GO:0005634">
    <property type="term" value="C:nucleus"/>
    <property type="evidence" value="ECO:0007669"/>
    <property type="project" value="TreeGrafter"/>
</dbReference>
<evidence type="ECO:0000256" key="9">
    <source>
        <dbReference type="PROSITE-ProRule" id="PRU10141"/>
    </source>
</evidence>
<evidence type="ECO:0000256" key="7">
    <source>
        <dbReference type="ARBA" id="ARBA00047899"/>
    </source>
</evidence>
<dbReference type="PANTHER" id="PTHR24054">
    <property type="entry name" value="CASEIN KINASE II SUBUNIT ALPHA"/>
    <property type="match status" value="1"/>
</dbReference>
<dbReference type="GO" id="GO:0004674">
    <property type="term" value="F:protein serine/threonine kinase activity"/>
    <property type="evidence" value="ECO:0007669"/>
    <property type="project" value="UniProtKB-KW"/>
</dbReference>